<feature type="compositionally biased region" description="Basic and acidic residues" evidence="1">
    <location>
        <begin position="1"/>
        <end position="13"/>
    </location>
</feature>
<accession>A0A2N9IJ35</accession>
<evidence type="ECO:0000256" key="1">
    <source>
        <dbReference type="SAM" id="MobiDB-lite"/>
    </source>
</evidence>
<feature type="compositionally biased region" description="Polar residues" evidence="1">
    <location>
        <begin position="15"/>
        <end position="24"/>
    </location>
</feature>
<evidence type="ECO:0000259" key="2">
    <source>
        <dbReference type="Pfam" id="PF14303"/>
    </source>
</evidence>
<name>A0A2N9IJ35_FAGSY</name>
<feature type="domain" description="No apical meristem-associated C-terminal" evidence="2">
    <location>
        <begin position="5"/>
        <end position="140"/>
    </location>
</feature>
<protein>
    <recommendedName>
        <fullName evidence="2">No apical meristem-associated C-terminal domain-containing protein</fullName>
    </recommendedName>
</protein>
<dbReference type="Pfam" id="PF14303">
    <property type="entry name" value="NAM-associated"/>
    <property type="match status" value="1"/>
</dbReference>
<dbReference type="AlphaFoldDB" id="A0A2N9IJ35"/>
<gene>
    <name evidence="3" type="ORF">FSB_LOCUS51945</name>
</gene>
<dbReference type="InterPro" id="IPR029466">
    <property type="entry name" value="NAM-associated_C"/>
</dbReference>
<feature type="region of interest" description="Disordered" evidence="1">
    <location>
        <begin position="1"/>
        <end position="28"/>
    </location>
</feature>
<sequence>MEHNEKESPERIKTATLSSSTPKSINLGDDNVSHNTFVVLERPLDKKAKKEQLNKQKSKDITSLDIVRILNEIREEEKNMNEKNMEILEKACFQGQEILRIKRQKLQRLHMKEELRIMMIDTSAVPQMLQEYVHQWKKEILENQVKEESGVAWKRWVTLERRKWWWQWSESGKWCCLEKMVNVGML</sequence>
<dbReference type="EMBL" id="OIVN01005792">
    <property type="protein sequence ID" value="SPD24063.1"/>
    <property type="molecule type" value="Genomic_DNA"/>
</dbReference>
<reference evidence="3" key="1">
    <citation type="submission" date="2018-02" db="EMBL/GenBank/DDBJ databases">
        <authorList>
            <person name="Cohen D.B."/>
            <person name="Kent A.D."/>
        </authorList>
    </citation>
    <scope>NUCLEOTIDE SEQUENCE</scope>
</reference>
<organism evidence="3">
    <name type="scientific">Fagus sylvatica</name>
    <name type="common">Beechnut</name>
    <dbReference type="NCBI Taxonomy" id="28930"/>
    <lineage>
        <taxon>Eukaryota</taxon>
        <taxon>Viridiplantae</taxon>
        <taxon>Streptophyta</taxon>
        <taxon>Embryophyta</taxon>
        <taxon>Tracheophyta</taxon>
        <taxon>Spermatophyta</taxon>
        <taxon>Magnoliopsida</taxon>
        <taxon>eudicotyledons</taxon>
        <taxon>Gunneridae</taxon>
        <taxon>Pentapetalae</taxon>
        <taxon>rosids</taxon>
        <taxon>fabids</taxon>
        <taxon>Fagales</taxon>
        <taxon>Fagaceae</taxon>
        <taxon>Fagus</taxon>
    </lineage>
</organism>
<evidence type="ECO:0000313" key="3">
    <source>
        <dbReference type="EMBL" id="SPD24063.1"/>
    </source>
</evidence>
<proteinExistence type="predicted"/>